<organism evidence="1">
    <name type="scientific">Accumulibacter regalis</name>
    <dbReference type="NCBI Taxonomy" id="522306"/>
    <lineage>
        <taxon>Bacteria</taxon>
        <taxon>Pseudomonadati</taxon>
        <taxon>Pseudomonadota</taxon>
        <taxon>Betaproteobacteria</taxon>
        <taxon>Candidatus Accumulibacter</taxon>
    </lineage>
</organism>
<protein>
    <submittedName>
        <fullName evidence="1">Uncharacterized protein</fullName>
    </submittedName>
</protein>
<dbReference type="AlphaFoldDB" id="C7RVK9"/>
<dbReference type="OrthoDB" id="8900715at2"/>
<accession>C7RVK9</accession>
<name>C7RVK9_ACCRE</name>
<proteinExistence type="predicted"/>
<dbReference type="HOGENOM" id="CLU_1709251_0_0_4"/>
<evidence type="ECO:0000313" key="1">
    <source>
        <dbReference type="EMBL" id="ACV36482.1"/>
    </source>
</evidence>
<sequence>MLSLSAGGVSEPRADWSEAALQHVHSALRAKAAVLGLKVRMLADDEADALAEVNTLHAAVARSIAIHHRWGGNSALPTKEGKLDWSLGDAVLPIHAATGGDYALFIWIYRGASSISKLCVVALVYQAPRLTFFPRHKERVEAIAKSAVIKTSP</sequence>
<dbReference type="EMBL" id="CP001715">
    <property type="protein sequence ID" value="ACV36482.1"/>
    <property type="molecule type" value="Genomic_DNA"/>
</dbReference>
<gene>
    <name evidence="1" type="ordered locus">CAP2UW1_3212</name>
</gene>
<dbReference type="eggNOG" id="ENOG5032VXH">
    <property type="taxonomic scope" value="Bacteria"/>
</dbReference>
<dbReference type="STRING" id="522306.CAP2UW1_3212"/>
<reference evidence="1" key="1">
    <citation type="submission" date="2009-08" db="EMBL/GenBank/DDBJ databases">
        <authorList>
            <consortium name="US DOE Joint Genome Institute"/>
            <person name="Lucas S."/>
            <person name="Copeland A."/>
            <person name="Lapidus A."/>
            <person name="Glavina del Rio T."/>
            <person name="Dalin E."/>
            <person name="Tice H."/>
            <person name="Bruce D."/>
            <person name="Barry K."/>
            <person name="Pitluck S."/>
            <person name="Lowry S."/>
            <person name="Larimer F."/>
            <person name="Land M."/>
            <person name="Hauser L."/>
            <person name="Kyrpides N."/>
            <person name="Ivanova N."/>
            <person name="McMahon K.D."/>
            <person name="Hugenholtz P."/>
        </authorList>
    </citation>
    <scope>NUCLEOTIDE SEQUENCE</scope>
    <source>
        <strain evidence="1">UW-1</strain>
    </source>
</reference>
<dbReference type="KEGG" id="app:CAP2UW1_3212"/>
<reference evidence="1" key="2">
    <citation type="submission" date="2009-09" db="EMBL/GenBank/DDBJ databases">
        <title>Complete sequence of chromosome of Candidatus Accumulibacter phosphatis clade IIA str. UW-1.</title>
        <authorList>
            <consortium name="US DOE Joint Genome Institute"/>
            <person name="Martin H.G."/>
            <person name="Ivanova N."/>
            <person name="Kunin V."/>
            <person name="Warnecke F."/>
            <person name="Barry K."/>
            <person name="He S."/>
            <person name="Salamov A."/>
            <person name="Szeto E."/>
            <person name="Dalin E."/>
            <person name="Pangilinan J.L."/>
            <person name="Lapidus A."/>
            <person name="Lowry S."/>
            <person name="Kyrpides N.C."/>
            <person name="McMahon K.D."/>
            <person name="Hugenholtz P."/>
        </authorList>
    </citation>
    <scope>NUCLEOTIDE SEQUENCE [LARGE SCALE GENOMIC DNA]</scope>
    <source>
        <strain evidence="1">UW-1</strain>
    </source>
</reference>